<reference evidence="3 4" key="1">
    <citation type="submission" date="2019-12" db="EMBL/GenBank/DDBJ databases">
        <title>Spirosoma sp. HMF4905 genome sequencing and assembly.</title>
        <authorList>
            <person name="Kang H."/>
            <person name="Cha I."/>
            <person name="Kim H."/>
            <person name="Joh K."/>
        </authorList>
    </citation>
    <scope>NUCLEOTIDE SEQUENCE [LARGE SCALE GENOMIC DNA]</scope>
    <source>
        <strain evidence="3 4">HMF4905</strain>
    </source>
</reference>
<organism evidence="3 4">
    <name type="scientific">Spirosoma arboris</name>
    <dbReference type="NCBI Taxonomy" id="2682092"/>
    <lineage>
        <taxon>Bacteria</taxon>
        <taxon>Pseudomonadati</taxon>
        <taxon>Bacteroidota</taxon>
        <taxon>Cytophagia</taxon>
        <taxon>Cytophagales</taxon>
        <taxon>Cytophagaceae</taxon>
        <taxon>Spirosoma</taxon>
    </lineage>
</organism>
<protein>
    <submittedName>
        <fullName evidence="3">Uncharacterized protein</fullName>
    </submittedName>
</protein>
<evidence type="ECO:0000256" key="1">
    <source>
        <dbReference type="SAM" id="MobiDB-lite"/>
    </source>
</evidence>
<feature type="transmembrane region" description="Helical" evidence="2">
    <location>
        <begin position="35"/>
        <end position="55"/>
    </location>
</feature>
<feature type="compositionally biased region" description="Polar residues" evidence="1">
    <location>
        <begin position="83"/>
        <end position="95"/>
    </location>
</feature>
<sequence length="124" mass="13192">MIKNGIRLLSIILLITALLCFGGVNLLIYQHQLKWAFFAFLASIGCTILGALLSAKIGADKVSSNLPGLDQPSNVPATHLSALKQTMKTPSSESQEFAIPPTKTNTDSGPITTDPNQRNPSLSS</sequence>
<comment type="caution">
    <text evidence="3">The sequence shown here is derived from an EMBL/GenBank/DDBJ whole genome shotgun (WGS) entry which is preliminary data.</text>
</comment>
<evidence type="ECO:0000313" key="4">
    <source>
        <dbReference type="Proteomes" id="UP000436006"/>
    </source>
</evidence>
<gene>
    <name evidence="3" type="ORF">GO755_39765</name>
</gene>
<evidence type="ECO:0000256" key="2">
    <source>
        <dbReference type="SAM" id="Phobius"/>
    </source>
</evidence>
<feature type="transmembrane region" description="Helical" evidence="2">
    <location>
        <begin position="7"/>
        <end position="29"/>
    </location>
</feature>
<keyword evidence="2" id="KW-0472">Membrane</keyword>
<dbReference type="EMBL" id="WPIN01000033">
    <property type="protein sequence ID" value="MVM36215.1"/>
    <property type="molecule type" value="Genomic_DNA"/>
</dbReference>
<feature type="region of interest" description="Disordered" evidence="1">
    <location>
        <begin position="68"/>
        <end position="124"/>
    </location>
</feature>
<proteinExistence type="predicted"/>
<feature type="compositionally biased region" description="Polar residues" evidence="1">
    <location>
        <begin position="102"/>
        <end position="124"/>
    </location>
</feature>
<keyword evidence="2" id="KW-0812">Transmembrane</keyword>
<dbReference type="RefSeq" id="WP_157591014.1">
    <property type="nucleotide sequence ID" value="NZ_WPIN01000033.1"/>
</dbReference>
<dbReference type="AlphaFoldDB" id="A0A7K1SQX4"/>
<accession>A0A7K1SQX4</accession>
<evidence type="ECO:0000313" key="3">
    <source>
        <dbReference type="EMBL" id="MVM36215.1"/>
    </source>
</evidence>
<dbReference type="Proteomes" id="UP000436006">
    <property type="component" value="Unassembled WGS sequence"/>
</dbReference>
<keyword evidence="4" id="KW-1185">Reference proteome</keyword>
<name>A0A7K1SQX4_9BACT</name>
<keyword evidence="2" id="KW-1133">Transmembrane helix</keyword>